<accession>A0A6I2UZS0</accession>
<sequence length="140" mass="15040">MNLAFLVPFFIGVIGNMGYHLAAKATPSGVPPFLALSVAYLVSFLLCAAAYLITSHSLRQDLFSLNGTCAVWGVTLVGVELGYILMYRAGWKISTASLVVNVTIALLLTAVGVLCYKDILLPRQFLGIALCLIGIFFLHT</sequence>
<organism evidence="2 3">
    <name type="scientific">Selenomonas montiformis</name>
    <dbReference type="NCBI Taxonomy" id="2652285"/>
    <lineage>
        <taxon>Bacteria</taxon>
        <taxon>Bacillati</taxon>
        <taxon>Bacillota</taxon>
        <taxon>Negativicutes</taxon>
        <taxon>Selenomonadales</taxon>
        <taxon>Selenomonadaceae</taxon>
        <taxon>Selenomonas</taxon>
    </lineage>
</organism>
<protein>
    <submittedName>
        <fullName evidence="2">EamA family transporter</fullName>
    </submittedName>
</protein>
<proteinExistence type="predicted"/>
<evidence type="ECO:0000256" key="1">
    <source>
        <dbReference type="SAM" id="Phobius"/>
    </source>
</evidence>
<name>A0A6I2UZS0_9FIRM</name>
<reference evidence="2 3" key="1">
    <citation type="submission" date="2019-08" db="EMBL/GenBank/DDBJ databases">
        <title>In-depth cultivation of the pig gut microbiome towards novel bacterial diversity and tailored functional studies.</title>
        <authorList>
            <person name="Wylensek D."/>
            <person name="Hitch T.C.A."/>
            <person name="Clavel T."/>
        </authorList>
    </citation>
    <scope>NUCLEOTIDE SEQUENCE [LARGE SCALE GENOMIC DNA]</scope>
    <source>
        <strain evidence="3">WCA-380-WT-3B3</strain>
    </source>
</reference>
<keyword evidence="1" id="KW-1133">Transmembrane helix</keyword>
<dbReference type="RefSeq" id="WP_154620530.1">
    <property type="nucleotide sequence ID" value="NZ_VUNL01000005.1"/>
</dbReference>
<feature type="transmembrane region" description="Helical" evidence="1">
    <location>
        <begin position="65"/>
        <end position="86"/>
    </location>
</feature>
<gene>
    <name evidence="2" type="ORF">FYJ78_06180</name>
</gene>
<keyword evidence="1" id="KW-0812">Transmembrane</keyword>
<evidence type="ECO:0000313" key="2">
    <source>
        <dbReference type="EMBL" id="MSV24776.1"/>
    </source>
</evidence>
<dbReference type="Proteomes" id="UP000430222">
    <property type="component" value="Unassembled WGS sequence"/>
</dbReference>
<keyword evidence="3" id="KW-1185">Reference proteome</keyword>
<dbReference type="AlphaFoldDB" id="A0A6I2UZS0"/>
<comment type="caution">
    <text evidence="2">The sequence shown here is derived from an EMBL/GenBank/DDBJ whole genome shotgun (WGS) entry which is preliminary data.</text>
</comment>
<keyword evidence="1" id="KW-0472">Membrane</keyword>
<evidence type="ECO:0000313" key="3">
    <source>
        <dbReference type="Proteomes" id="UP000430222"/>
    </source>
</evidence>
<feature type="transmembrane region" description="Helical" evidence="1">
    <location>
        <begin position="123"/>
        <end position="139"/>
    </location>
</feature>
<dbReference type="EMBL" id="VUNL01000005">
    <property type="protein sequence ID" value="MSV24776.1"/>
    <property type="molecule type" value="Genomic_DNA"/>
</dbReference>
<feature type="transmembrane region" description="Helical" evidence="1">
    <location>
        <begin position="32"/>
        <end position="53"/>
    </location>
</feature>
<feature type="transmembrane region" description="Helical" evidence="1">
    <location>
        <begin position="98"/>
        <end position="116"/>
    </location>
</feature>